<gene>
    <name evidence="2" type="ORF">QCA50_016207</name>
</gene>
<feature type="compositionally biased region" description="Basic and acidic residues" evidence="1">
    <location>
        <begin position="203"/>
        <end position="216"/>
    </location>
</feature>
<sequence length="279" mass="33414">MLDLFTQPVFTIDNSHPFGCTNDLWSNVFDQIEYQRRLDAQRQRRFELEKYYHQLAQQKQAERQRRLDAERKRNQEQVFVKQVETDNVHQIQLYKKAGDFGSYEIRLIQNRNNGYVLKIISEAERFLKAFELEPKRIDVEHIDWKYHPELNVLTINLPIKNQTAEHKKKQSKAKSIEKAYKKNRKHEKTKLKALKKKEKKLRKLEEVRKEQEKEQETDLNTQTPISKLFTSVSDSSETSEYETPSESESDNDNAPKVKHSPTMEEVEDEEFVLLRKRFQ</sequence>
<dbReference type="Proteomes" id="UP001385951">
    <property type="component" value="Unassembled WGS sequence"/>
</dbReference>
<evidence type="ECO:0000313" key="3">
    <source>
        <dbReference type="Proteomes" id="UP001385951"/>
    </source>
</evidence>
<feature type="compositionally biased region" description="Basic residues" evidence="1">
    <location>
        <begin position="181"/>
        <end position="202"/>
    </location>
</feature>
<proteinExistence type="predicted"/>
<name>A0AAW0FSX9_9APHY</name>
<evidence type="ECO:0000313" key="2">
    <source>
        <dbReference type="EMBL" id="KAK7680643.1"/>
    </source>
</evidence>
<protein>
    <submittedName>
        <fullName evidence="2">Uncharacterized protein</fullName>
    </submittedName>
</protein>
<evidence type="ECO:0000256" key="1">
    <source>
        <dbReference type="SAM" id="MobiDB-lite"/>
    </source>
</evidence>
<feature type="compositionally biased region" description="Acidic residues" evidence="1">
    <location>
        <begin position="237"/>
        <end position="251"/>
    </location>
</feature>
<feature type="region of interest" description="Disordered" evidence="1">
    <location>
        <begin position="163"/>
        <end position="279"/>
    </location>
</feature>
<comment type="caution">
    <text evidence="2">The sequence shown here is derived from an EMBL/GenBank/DDBJ whole genome shotgun (WGS) entry which is preliminary data.</text>
</comment>
<feature type="compositionally biased region" description="Polar residues" evidence="1">
    <location>
        <begin position="218"/>
        <end position="229"/>
    </location>
</feature>
<keyword evidence="3" id="KW-1185">Reference proteome</keyword>
<dbReference type="EMBL" id="JASBNA010000047">
    <property type="protein sequence ID" value="KAK7680643.1"/>
    <property type="molecule type" value="Genomic_DNA"/>
</dbReference>
<reference evidence="2 3" key="1">
    <citation type="submission" date="2022-09" db="EMBL/GenBank/DDBJ databases">
        <authorList>
            <person name="Palmer J.M."/>
        </authorList>
    </citation>
    <scope>NUCLEOTIDE SEQUENCE [LARGE SCALE GENOMIC DNA]</scope>
    <source>
        <strain evidence="2 3">DSM 7382</strain>
    </source>
</reference>
<organism evidence="2 3">
    <name type="scientific">Cerrena zonata</name>
    <dbReference type="NCBI Taxonomy" id="2478898"/>
    <lineage>
        <taxon>Eukaryota</taxon>
        <taxon>Fungi</taxon>
        <taxon>Dikarya</taxon>
        <taxon>Basidiomycota</taxon>
        <taxon>Agaricomycotina</taxon>
        <taxon>Agaricomycetes</taxon>
        <taxon>Polyporales</taxon>
        <taxon>Cerrenaceae</taxon>
        <taxon>Cerrena</taxon>
    </lineage>
</organism>
<accession>A0AAW0FSX9</accession>
<dbReference type="AlphaFoldDB" id="A0AAW0FSX9"/>